<organism evidence="2 3">
    <name type="scientific">Adineta steineri</name>
    <dbReference type="NCBI Taxonomy" id="433720"/>
    <lineage>
        <taxon>Eukaryota</taxon>
        <taxon>Metazoa</taxon>
        <taxon>Spiralia</taxon>
        <taxon>Gnathifera</taxon>
        <taxon>Rotifera</taxon>
        <taxon>Eurotatoria</taxon>
        <taxon>Bdelloidea</taxon>
        <taxon>Adinetida</taxon>
        <taxon>Adinetidae</taxon>
        <taxon>Adineta</taxon>
    </lineage>
</organism>
<protein>
    <recommendedName>
        <fullName evidence="4">VCBS repeat-containing protein</fullName>
    </recommendedName>
</protein>
<feature type="non-terminal residue" evidence="2">
    <location>
        <position position="1"/>
    </location>
</feature>
<dbReference type="EMBL" id="CAJOAZ010011949">
    <property type="protein sequence ID" value="CAF4244816.1"/>
    <property type="molecule type" value="Genomic_DNA"/>
</dbReference>
<evidence type="ECO:0008006" key="4">
    <source>
        <dbReference type="Google" id="ProtNLM"/>
    </source>
</evidence>
<dbReference type="AlphaFoldDB" id="A0A820E8X2"/>
<dbReference type="Pfam" id="PF01839">
    <property type="entry name" value="FG-GAP"/>
    <property type="match status" value="1"/>
</dbReference>
<comment type="caution">
    <text evidence="2">The sequence shown here is derived from an EMBL/GenBank/DDBJ whole genome shotgun (WGS) entry which is preliminary data.</text>
</comment>
<dbReference type="SUPFAM" id="SSF69318">
    <property type="entry name" value="Integrin alpha N-terminal domain"/>
    <property type="match status" value="1"/>
</dbReference>
<accession>A0A820E8X2</accession>
<evidence type="ECO:0000313" key="3">
    <source>
        <dbReference type="Proteomes" id="UP000663844"/>
    </source>
</evidence>
<proteinExistence type="predicted"/>
<keyword evidence="1" id="KW-0732">Signal</keyword>
<evidence type="ECO:0000313" key="2">
    <source>
        <dbReference type="EMBL" id="CAF4244816.1"/>
    </source>
</evidence>
<gene>
    <name evidence="2" type="ORF">OXD698_LOCUS43122</name>
</gene>
<dbReference type="InterPro" id="IPR028994">
    <property type="entry name" value="Integrin_alpha_N"/>
</dbReference>
<name>A0A820E8X2_9BILA</name>
<dbReference type="PANTHER" id="PTHR46580">
    <property type="entry name" value="SENSOR KINASE-RELATED"/>
    <property type="match status" value="1"/>
</dbReference>
<dbReference type="Pfam" id="PF13517">
    <property type="entry name" value="FG-GAP_3"/>
    <property type="match status" value="1"/>
</dbReference>
<dbReference type="Proteomes" id="UP000663844">
    <property type="component" value="Unassembled WGS sequence"/>
</dbReference>
<dbReference type="InterPro" id="IPR013517">
    <property type="entry name" value="FG-GAP"/>
</dbReference>
<dbReference type="Gene3D" id="2.130.10.130">
    <property type="entry name" value="Integrin alpha, N-terminal"/>
    <property type="match status" value="1"/>
</dbReference>
<reference evidence="2" key="1">
    <citation type="submission" date="2021-02" db="EMBL/GenBank/DDBJ databases">
        <authorList>
            <person name="Nowell W R."/>
        </authorList>
    </citation>
    <scope>NUCLEOTIDE SEQUENCE</scope>
</reference>
<evidence type="ECO:0000256" key="1">
    <source>
        <dbReference type="ARBA" id="ARBA00022729"/>
    </source>
</evidence>
<sequence>NGSFALQTTYATGSSPSSISTGDFNNDTILDIVVANSGSDSVSVLYGYSNGSFSNQTIFTTGFKSEPYAIAVGHFNKDMFLDIVVINYGLSNVYVFLGYNNGTFVGVSAFTLGFGSSPISLAVADLNNDRKLDFAVVDSGTDNLKILLETC</sequence>